<keyword evidence="3" id="KW-1185">Reference proteome</keyword>
<proteinExistence type="predicted"/>
<feature type="compositionally biased region" description="Basic and acidic residues" evidence="1">
    <location>
        <begin position="8"/>
        <end position="20"/>
    </location>
</feature>
<name>A0AAD4UPH4_OVIAM</name>
<dbReference type="EMBL" id="JAKZEL010000001">
    <property type="protein sequence ID" value="KAI4548602.1"/>
    <property type="molecule type" value="Genomic_DNA"/>
</dbReference>
<dbReference type="AlphaFoldDB" id="A0AAD4UPH4"/>
<evidence type="ECO:0000313" key="2">
    <source>
        <dbReference type="EMBL" id="KAI4548602.1"/>
    </source>
</evidence>
<evidence type="ECO:0000256" key="1">
    <source>
        <dbReference type="SAM" id="MobiDB-lite"/>
    </source>
</evidence>
<accession>A0AAD4UPH4</accession>
<comment type="caution">
    <text evidence="2">The sequence shown here is derived from an EMBL/GenBank/DDBJ whole genome shotgun (WGS) entry which is preliminary data.</text>
</comment>
<feature type="region of interest" description="Disordered" evidence="1">
    <location>
        <begin position="137"/>
        <end position="173"/>
    </location>
</feature>
<organism evidence="2 3">
    <name type="scientific">Ovis ammon polii</name>
    <dbReference type="NCBI Taxonomy" id="230172"/>
    <lineage>
        <taxon>Eukaryota</taxon>
        <taxon>Metazoa</taxon>
        <taxon>Chordata</taxon>
        <taxon>Craniata</taxon>
        <taxon>Vertebrata</taxon>
        <taxon>Euteleostomi</taxon>
        <taxon>Mammalia</taxon>
        <taxon>Eutheria</taxon>
        <taxon>Laurasiatheria</taxon>
        <taxon>Artiodactyla</taxon>
        <taxon>Ruminantia</taxon>
        <taxon>Pecora</taxon>
        <taxon>Bovidae</taxon>
        <taxon>Caprinae</taxon>
        <taxon>Ovis</taxon>
    </lineage>
</organism>
<dbReference type="Proteomes" id="UP001214576">
    <property type="component" value="Unassembled WGS sequence"/>
</dbReference>
<protein>
    <submittedName>
        <fullName evidence="2">Uncharacterized protein</fullName>
    </submittedName>
</protein>
<sequence>MEEEDEERLPHLRATEHDPDPLGAVDHSPQGSSLHGDSPGKNIRIGNFKLNFSENVFSLAYIPLFIIIKKNSTSRSTDRLIKVQSRFSHVRLYATPMDYNPPSSSVHEILQPSGSITTLAGYDHQIKVMLPVENCTHRKGKAKKKEEEENQGGTLEDLERGEVEKSDFQSRRT</sequence>
<feature type="region of interest" description="Disordered" evidence="1">
    <location>
        <begin position="1"/>
        <end position="39"/>
    </location>
</feature>
<feature type="compositionally biased region" description="Basic and acidic residues" evidence="1">
    <location>
        <begin position="157"/>
        <end position="173"/>
    </location>
</feature>
<reference evidence="2" key="1">
    <citation type="submission" date="2022-03" db="EMBL/GenBank/DDBJ databases">
        <title>Genomic analyses of argali, domestic sheep and their hybrids provide insights into chromosomal evolution, heterosis and genetic basis of agronomic traits.</title>
        <authorList>
            <person name="Li M."/>
        </authorList>
    </citation>
    <scope>NUCLEOTIDE SEQUENCE</scope>
    <source>
        <strain evidence="2">CAU-MHL-2022a</strain>
        <tissue evidence="2">Skin</tissue>
    </source>
</reference>
<gene>
    <name evidence="2" type="ORF">MG293_000932</name>
</gene>
<evidence type="ECO:0000313" key="3">
    <source>
        <dbReference type="Proteomes" id="UP001214576"/>
    </source>
</evidence>